<reference evidence="9 10" key="1">
    <citation type="submission" date="2016-10" db="EMBL/GenBank/DDBJ databases">
        <authorList>
            <person name="de Groot N.N."/>
        </authorList>
    </citation>
    <scope>NUCLEOTIDE SEQUENCE [LARGE SCALE GENOMIC DNA]</scope>
    <source>
        <strain evidence="9 10">DSM 16213</strain>
    </source>
</reference>
<dbReference type="PROSITE" id="PS00211">
    <property type="entry name" value="ABC_TRANSPORTER_1"/>
    <property type="match status" value="2"/>
</dbReference>
<dbReference type="Gene3D" id="3.40.50.300">
    <property type="entry name" value="P-loop containing nucleotide triphosphate hydrolases"/>
    <property type="match status" value="2"/>
</dbReference>
<dbReference type="NCBIfam" id="NF007739">
    <property type="entry name" value="PRK10419.1"/>
    <property type="match status" value="2"/>
</dbReference>
<evidence type="ECO:0000313" key="9">
    <source>
        <dbReference type="EMBL" id="SEN66686.1"/>
    </source>
</evidence>
<evidence type="ECO:0000256" key="4">
    <source>
        <dbReference type="ARBA" id="ARBA00022475"/>
    </source>
</evidence>
<dbReference type="RefSeq" id="WP_089905145.1">
    <property type="nucleotide sequence ID" value="NZ_FOCI01000025.1"/>
</dbReference>
<dbReference type="GO" id="GO:0016887">
    <property type="term" value="F:ATP hydrolysis activity"/>
    <property type="evidence" value="ECO:0007669"/>
    <property type="project" value="InterPro"/>
</dbReference>
<dbReference type="CDD" id="cd03257">
    <property type="entry name" value="ABC_NikE_OppD_transporters"/>
    <property type="match status" value="2"/>
</dbReference>
<dbReference type="PANTHER" id="PTHR43297:SF2">
    <property type="entry name" value="DIPEPTIDE TRANSPORT ATP-BINDING PROTEIN DPPD"/>
    <property type="match status" value="1"/>
</dbReference>
<keyword evidence="6 9" id="KW-0067">ATP-binding</keyword>
<accession>A0A1H8IEW6</accession>
<dbReference type="NCBIfam" id="TIGR01727">
    <property type="entry name" value="oligo_HPY"/>
    <property type="match status" value="2"/>
</dbReference>
<dbReference type="GO" id="GO:0055085">
    <property type="term" value="P:transmembrane transport"/>
    <property type="evidence" value="ECO:0007669"/>
    <property type="project" value="UniProtKB-ARBA"/>
</dbReference>
<evidence type="ECO:0000256" key="7">
    <source>
        <dbReference type="ARBA" id="ARBA00023136"/>
    </source>
</evidence>
<evidence type="ECO:0000256" key="6">
    <source>
        <dbReference type="ARBA" id="ARBA00022840"/>
    </source>
</evidence>
<dbReference type="GO" id="GO:0015833">
    <property type="term" value="P:peptide transport"/>
    <property type="evidence" value="ECO:0007669"/>
    <property type="project" value="InterPro"/>
</dbReference>
<keyword evidence="10" id="KW-1185">Reference proteome</keyword>
<dbReference type="NCBIfam" id="NF008453">
    <property type="entry name" value="PRK11308.1"/>
    <property type="match status" value="2"/>
</dbReference>
<dbReference type="GO" id="GO:0005886">
    <property type="term" value="C:plasma membrane"/>
    <property type="evidence" value="ECO:0007669"/>
    <property type="project" value="UniProtKB-SubCell"/>
</dbReference>
<keyword evidence="4" id="KW-1003">Cell membrane</keyword>
<evidence type="ECO:0000256" key="2">
    <source>
        <dbReference type="ARBA" id="ARBA00005417"/>
    </source>
</evidence>
<keyword evidence="5" id="KW-0547">Nucleotide-binding</keyword>
<dbReference type="PROSITE" id="PS50893">
    <property type="entry name" value="ABC_TRANSPORTER_2"/>
    <property type="match status" value="2"/>
</dbReference>
<comment type="similarity">
    <text evidence="2">Belongs to the ABC transporter superfamily.</text>
</comment>
<sequence>MTPLLAIQGLSVTFATRDRLLPAVTDLTLTIAAGEALALVGESGCGKSTVAAAILRDLGPSGRITGGTVRLDGQDLSTLSPAALRAIRGRRIVMVQQDPMASLNPAMTVGAQLAEVPMIHEGVSRAAAMVRARAIVADVQLPDPDRILRSYPHQLSGGQQQRIVIAMALMSRPSLLILDEPTTALDVTVEAAVVQLVKDLCRSQGTALLFITHNLGLVLDVCDRICVMYAGEVVEAGPARAVFDAMRHPYTQALFRAIPVPAASRDHRPLVTIPGTMPQPDALPPGCRFAPRCAHAVAGLCDAGPVPLLPVRPGATTLDTRRAALPHMTRCLRHTAIEWDAAPTAFDPQPRTAPGPVVLRVAGLHTHYPVARSLFARGRAQVVRANTDVTFDLHAGETLAVVGESGSGKSTLARVLTGLVTATAGQVRFHDRPIGGVPVADRDPATVAAIQMVFQNPADTLNPSVSVGRQIQRALTVFRIGRNTADRQERMLGLLDRVRLPRSAADRLPRHLSGGQRQRVGIARAFAGTPQVVVADEPVSALDVSVQAAITDLLIDMQARHGTALLFISHDLGIVRYLADRVLVMYLGYVVEAGSTAQVFAPPYHPYTEALLSAVPIADTGVKRRQVILQGDVPSAVNPPPGCPFQTRCHRKDQVPGDLCDRMLPDLRTLPGGGQIRCHLPDAVLAAMTPVIAGTDAAG</sequence>
<keyword evidence="3" id="KW-0813">Transport</keyword>
<dbReference type="SUPFAM" id="SSF52540">
    <property type="entry name" value="P-loop containing nucleoside triphosphate hydrolases"/>
    <property type="match status" value="2"/>
</dbReference>
<dbReference type="InterPro" id="IPR017871">
    <property type="entry name" value="ABC_transporter-like_CS"/>
</dbReference>
<dbReference type="InterPro" id="IPR003593">
    <property type="entry name" value="AAA+_ATPase"/>
</dbReference>
<dbReference type="EMBL" id="FOCI01000025">
    <property type="protein sequence ID" value="SEN66686.1"/>
    <property type="molecule type" value="Genomic_DNA"/>
</dbReference>
<feature type="domain" description="ABC transporter" evidence="8">
    <location>
        <begin position="359"/>
        <end position="612"/>
    </location>
</feature>
<dbReference type="GO" id="GO:0005524">
    <property type="term" value="F:ATP binding"/>
    <property type="evidence" value="ECO:0007669"/>
    <property type="project" value="UniProtKB-KW"/>
</dbReference>
<dbReference type="InterPro" id="IPR013563">
    <property type="entry name" value="Oligopep_ABC_C"/>
</dbReference>
<dbReference type="STRING" id="245187.SAMN04488003_12525"/>
<dbReference type="SMART" id="SM00382">
    <property type="entry name" value="AAA"/>
    <property type="match status" value="2"/>
</dbReference>
<dbReference type="FunFam" id="3.40.50.300:FF:000016">
    <property type="entry name" value="Oligopeptide ABC transporter ATP-binding component"/>
    <property type="match status" value="1"/>
</dbReference>
<protein>
    <submittedName>
        <fullName evidence="9">Peptide/nickel transport system ATP-binding protein</fullName>
    </submittedName>
</protein>
<name>A0A1H8IEW6_9RHOB</name>
<keyword evidence="7" id="KW-0472">Membrane</keyword>
<evidence type="ECO:0000259" key="8">
    <source>
        <dbReference type="PROSITE" id="PS50893"/>
    </source>
</evidence>
<evidence type="ECO:0000313" key="10">
    <source>
        <dbReference type="Proteomes" id="UP000199585"/>
    </source>
</evidence>
<dbReference type="Pfam" id="PF00005">
    <property type="entry name" value="ABC_tran"/>
    <property type="match status" value="2"/>
</dbReference>
<dbReference type="Proteomes" id="UP000199585">
    <property type="component" value="Unassembled WGS sequence"/>
</dbReference>
<evidence type="ECO:0000256" key="5">
    <source>
        <dbReference type="ARBA" id="ARBA00022741"/>
    </source>
</evidence>
<dbReference type="AlphaFoldDB" id="A0A1H8IEW6"/>
<dbReference type="InterPro" id="IPR003439">
    <property type="entry name" value="ABC_transporter-like_ATP-bd"/>
</dbReference>
<evidence type="ECO:0000256" key="3">
    <source>
        <dbReference type="ARBA" id="ARBA00022448"/>
    </source>
</evidence>
<dbReference type="InterPro" id="IPR050388">
    <property type="entry name" value="ABC_Ni/Peptide_Import"/>
</dbReference>
<dbReference type="Pfam" id="PF08352">
    <property type="entry name" value="oligo_HPY"/>
    <property type="match status" value="2"/>
</dbReference>
<proteinExistence type="inferred from homology"/>
<gene>
    <name evidence="9" type="ORF">SAMN04488003_12525</name>
</gene>
<dbReference type="OrthoDB" id="9802264at2"/>
<dbReference type="InterPro" id="IPR027417">
    <property type="entry name" value="P-loop_NTPase"/>
</dbReference>
<comment type="subcellular location">
    <subcellularLocation>
        <location evidence="1">Cell inner membrane</location>
        <topology evidence="1">Peripheral membrane protein</topology>
    </subcellularLocation>
</comment>
<dbReference type="PANTHER" id="PTHR43297">
    <property type="entry name" value="OLIGOPEPTIDE TRANSPORT ATP-BINDING PROTEIN APPD"/>
    <property type="match status" value="1"/>
</dbReference>
<organism evidence="9 10">
    <name type="scientific">Loktanella fryxellensis</name>
    <dbReference type="NCBI Taxonomy" id="245187"/>
    <lineage>
        <taxon>Bacteria</taxon>
        <taxon>Pseudomonadati</taxon>
        <taxon>Pseudomonadota</taxon>
        <taxon>Alphaproteobacteria</taxon>
        <taxon>Rhodobacterales</taxon>
        <taxon>Roseobacteraceae</taxon>
        <taxon>Loktanella</taxon>
    </lineage>
</organism>
<evidence type="ECO:0000256" key="1">
    <source>
        <dbReference type="ARBA" id="ARBA00004417"/>
    </source>
</evidence>
<feature type="domain" description="ABC transporter" evidence="8">
    <location>
        <begin position="7"/>
        <end position="255"/>
    </location>
</feature>